<organism evidence="1 2">
    <name type="scientific">Aegilops tauschii subsp. strangulata</name>
    <name type="common">Goatgrass</name>
    <dbReference type="NCBI Taxonomy" id="200361"/>
    <lineage>
        <taxon>Eukaryota</taxon>
        <taxon>Viridiplantae</taxon>
        <taxon>Streptophyta</taxon>
        <taxon>Embryophyta</taxon>
        <taxon>Tracheophyta</taxon>
        <taxon>Spermatophyta</taxon>
        <taxon>Magnoliopsida</taxon>
        <taxon>Liliopsida</taxon>
        <taxon>Poales</taxon>
        <taxon>Poaceae</taxon>
        <taxon>BOP clade</taxon>
        <taxon>Pooideae</taxon>
        <taxon>Triticodae</taxon>
        <taxon>Triticeae</taxon>
        <taxon>Triticinae</taxon>
        <taxon>Aegilops</taxon>
    </lineage>
</organism>
<evidence type="ECO:0000313" key="2">
    <source>
        <dbReference type="Proteomes" id="UP000015105"/>
    </source>
</evidence>
<reference evidence="1" key="4">
    <citation type="submission" date="2019-03" db="UniProtKB">
        <authorList>
            <consortium name="EnsemblPlants"/>
        </authorList>
    </citation>
    <scope>IDENTIFICATION</scope>
</reference>
<reference evidence="2" key="1">
    <citation type="journal article" date="2014" name="Science">
        <title>Ancient hybridizations among the ancestral genomes of bread wheat.</title>
        <authorList>
            <consortium name="International Wheat Genome Sequencing Consortium,"/>
            <person name="Marcussen T."/>
            <person name="Sandve S.R."/>
            <person name="Heier L."/>
            <person name="Spannagl M."/>
            <person name="Pfeifer M."/>
            <person name="Jakobsen K.S."/>
            <person name="Wulff B.B."/>
            <person name="Steuernagel B."/>
            <person name="Mayer K.F."/>
            <person name="Olsen O.A."/>
        </authorList>
    </citation>
    <scope>NUCLEOTIDE SEQUENCE [LARGE SCALE GENOMIC DNA]</scope>
    <source>
        <strain evidence="2">cv. AL8/78</strain>
    </source>
</reference>
<dbReference type="AlphaFoldDB" id="A0A453EGF7"/>
<name>A0A453EGF7_AEGTS</name>
<dbReference type="Gramene" id="AET3Gv20333500.6">
    <property type="protein sequence ID" value="AET3Gv20333500.6"/>
    <property type="gene ID" value="AET3Gv20333500"/>
</dbReference>
<reference evidence="2" key="2">
    <citation type="journal article" date="2017" name="Nat. Plants">
        <title>The Aegilops tauschii genome reveals multiple impacts of transposons.</title>
        <authorList>
            <person name="Zhao G."/>
            <person name="Zou C."/>
            <person name="Li K."/>
            <person name="Wang K."/>
            <person name="Li T."/>
            <person name="Gao L."/>
            <person name="Zhang X."/>
            <person name="Wang H."/>
            <person name="Yang Z."/>
            <person name="Liu X."/>
            <person name="Jiang W."/>
            <person name="Mao L."/>
            <person name="Kong X."/>
            <person name="Jiao Y."/>
            <person name="Jia J."/>
        </authorList>
    </citation>
    <scope>NUCLEOTIDE SEQUENCE [LARGE SCALE GENOMIC DNA]</scope>
    <source>
        <strain evidence="2">cv. AL8/78</strain>
    </source>
</reference>
<dbReference type="EnsemblPlants" id="AET3Gv20333500.6">
    <property type="protein sequence ID" value="AET3Gv20333500.6"/>
    <property type="gene ID" value="AET3Gv20333500"/>
</dbReference>
<dbReference type="Proteomes" id="UP000015105">
    <property type="component" value="Chromosome 3D"/>
</dbReference>
<reference evidence="1" key="5">
    <citation type="journal article" date="2021" name="G3 (Bethesda)">
        <title>Aegilops tauschii genome assembly Aet v5.0 features greater sequence contiguity and improved annotation.</title>
        <authorList>
            <person name="Wang L."/>
            <person name="Zhu T."/>
            <person name="Rodriguez J.C."/>
            <person name="Deal K.R."/>
            <person name="Dubcovsky J."/>
            <person name="McGuire P.E."/>
            <person name="Lux T."/>
            <person name="Spannagl M."/>
            <person name="Mayer K.F.X."/>
            <person name="Baldrich P."/>
            <person name="Meyers B.C."/>
            <person name="Huo N."/>
            <person name="Gu Y.Q."/>
            <person name="Zhou H."/>
            <person name="Devos K.M."/>
            <person name="Bennetzen J.L."/>
            <person name="Unver T."/>
            <person name="Budak H."/>
            <person name="Gulick P.J."/>
            <person name="Galiba G."/>
            <person name="Kalapos B."/>
            <person name="Nelson D.R."/>
            <person name="Li P."/>
            <person name="You F.M."/>
            <person name="Luo M.C."/>
            <person name="Dvorak J."/>
        </authorList>
    </citation>
    <scope>NUCLEOTIDE SEQUENCE [LARGE SCALE GENOMIC DNA]</scope>
    <source>
        <strain evidence="1">cv. AL8/78</strain>
    </source>
</reference>
<evidence type="ECO:0000313" key="1">
    <source>
        <dbReference type="EnsemblPlants" id="AET3Gv20333500.6"/>
    </source>
</evidence>
<proteinExistence type="predicted"/>
<sequence>FRRGANFAVGSATALDAAFFHGGKFPLNVSLGVQLQWFESLKPSLLHLRCRVQGLLRQIPLLCGRIRGQRLRLLFPHQERARDHAARSRCHQDHLNGHRGTSSTMDVNVASHQPALQHCAVLI</sequence>
<accession>A0A453EGF7</accession>
<reference evidence="1" key="3">
    <citation type="journal article" date="2017" name="Nature">
        <title>Genome sequence of the progenitor of the wheat D genome Aegilops tauschii.</title>
        <authorList>
            <person name="Luo M.C."/>
            <person name="Gu Y.Q."/>
            <person name="Puiu D."/>
            <person name="Wang H."/>
            <person name="Twardziok S.O."/>
            <person name="Deal K.R."/>
            <person name="Huo N."/>
            <person name="Zhu T."/>
            <person name="Wang L."/>
            <person name="Wang Y."/>
            <person name="McGuire P.E."/>
            <person name="Liu S."/>
            <person name="Long H."/>
            <person name="Ramasamy R.K."/>
            <person name="Rodriguez J.C."/>
            <person name="Van S.L."/>
            <person name="Yuan L."/>
            <person name="Wang Z."/>
            <person name="Xia Z."/>
            <person name="Xiao L."/>
            <person name="Anderson O.D."/>
            <person name="Ouyang S."/>
            <person name="Liang Y."/>
            <person name="Zimin A.V."/>
            <person name="Pertea G."/>
            <person name="Qi P."/>
            <person name="Bennetzen J.L."/>
            <person name="Dai X."/>
            <person name="Dawson M.W."/>
            <person name="Muller H.G."/>
            <person name="Kugler K."/>
            <person name="Rivarola-Duarte L."/>
            <person name="Spannagl M."/>
            <person name="Mayer K.F.X."/>
            <person name="Lu F.H."/>
            <person name="Bevan M.W."/>
            <person name="Leroy P."/>
            <person name="Li P."/>
            <person name="You F.M."/>
            <person name="Sun Q."/>
            <person name="Liu Z."/>
            <person name="Lyons E."/>
            <person name="Wicker T."/>
            <person name="Salzberg S.L."/>
            <person name="Devos K.M."/>
            <person name="Dvorak J."/>
        </authorList>
    </citation>
    <scope>NUCLEOTIDE SEQUENCE [LARGE SCALE GENOMIC DNA]</scope>
    <source>
        <strain evidence="1">cv. AL8/78</strain>
    </source>
</reference>
<protein>
    <submittedName>
        <fullName evidence="1">Uncharacterized protein</fullName>
    </submittedName>
</protein>
<keyword evidence="2" id="KW-1185">Reference proteome</keyword>